<accession>A0ABR3EKS6</accession>
<feature type="compositionally biased region" description="Low complexity" evidence="1">
    <location>
        <begin position="247"/>
        <end position="286"/>
    </location>
</feature>
<dbReference type="InterPro" id="IPR000210">
    <property type="entry name" value="BTB/POZ_dom"/>
</dbReference>
<dbReference type="Gene3D" id="3.30.710.10">
    <property type="entry name" value="Potassium Channel Kv1.1, Chain A"/>
    <property type="match status" value="1"/>
</dbReference>
<dbReference type="EMBL" id="JBAHYK010003482">
    <property type="protein sequence ID" value="KAL0563461.1"/>
    <property type="molecule type" value="Genomic_DNA"/>
</dbReference>
<keyword evidence="4" id="KW-1185">Reference proteome</keyword>
<dbReference type="PROSITE" id="PS50097">
    <property type="entry name" value="BTB"/>
    <property type="match status" value="1"/>
</dbReference>
<evidence type="ECO:0000313" key="4">
    <source>
        <dbReference type="Proteomes" id="UP001465976"/>
    </source>
</evidence>
<protein>
    <recommendedName>
        <fullName evidence="2">BTB domain-containing protein</fullName>
    </recommendedName>
</protein>
<dbReference type="SUPFAM" id="SSF54695">
    <property type="entry name" value="POZ domain"/>
    <property type="match status" value="1"/>
</dbReference>
<evidence type="ECO:0000256" key="1">
    <source>
        <dbReference type="SAM" id="MobiDB-lite"/>
    </source>
</evidence>
<comment type="caution">
    <text evidence="3">The sequence shown here is derived from an EMBL/GenBank/DDBJ whole genome shotgun (WGS) entry which is preliminary data.</text>
</comment>
<sequence>MQLPDFERHPKYRFEDANVSFIVEDRIRFDVHRHFLQRDSEFFKRMLSGRPNAPDGTYYVPGVKIHQFESLLDFFYDGMYFISPTKIPIEYWINLLCVSTTFGFFRAREHAIAAIDLCQSSQSSNMINPARIIEIANLCGVEKWLKSAYAVLIEREEMVSEEEAEMVGMKGLLVIMRAREARLRERILGMKGKDEKESFGCSDKQEGVRLDDDGEGAGLRETMSPVSPVPSSTFADLATPSLTTPVAPSFAPSRASSRLTSRAPTPASSRAPSPAPSPSFRSLFPPGVYKTAPQGDTICRVADVNVNGARLDNTATEIARDSEQDIPFIPKAADRE</sequence>
<dbReference type="Pfam" id="PF00651">
    <property type="entry name" value="BTB"/>
    <property type="match status" value="1"/>
</dbReference>
<name>A0ABR3EKS6_9AGAR</name>
<feature type="region of interest" description="Disordered" evidence="1">
    <location>
        <begin position="194"/>
        <end position="294"/>
    </location>
</feature>
<evidence type="ECO:0000313" key="3">
    <source>
        <dbReference type="EMBL" id="KAL0563461.1"/>
    </source>
</evidence>
<dbReference type="CDD" id="cd18186">
    <property type="entry name" value="BTB_POZ_ZBTB_KLHL-like"/>
    <property type="match status" value="1"/>
</dbReference>
<reference evidence="3 4" key="1">
    <citation type="submission" date="2024-02" db="EMBL/GenBank/DDBJ databases">
        <title>A draft genome for the cacao thread blight pathogen Marasmius crinis-equi.</title>
        <authorList>
            <person name="Cohen S.P."/>
            <person name="Baruah I.K."/>
            <person name="Amoako-Attah I."/>
            <person name="Bukari Y."/>
            <person name="Meinhardt L.W."/>
            <person name="Bailey B.A."/>
        </authorList>
    </citation>
    <scope>NUCLEOTIDE SEQUENCE [LARGE SCALE GENOMIC DNA]</scope>
    <source>
        <strain evidence="3 4">GH-76</strain>
    </source>
</reference>
<dbReference type="InterPro" id="IPR011333">
    <property type="entry name" value="SKP1/BTB/POZ_sf"/>
</dbReference>
<proteinExistence type="predicted"/>
<feature type="compositionally biased region" description="Basic and acidic residues" evidence="1">
    <location>
        <begin position="194"/>
        <end position="211"/>
    </location>
</feature>
<dbReference type="Proteomes" id="UP001465976">
    <property type="component" value="Unassembled WGS sequence"/>
</dbReference>
<evidence type="ECO:0000259" key="2">
    <source>
        <dbReference type="PROSITE" id="PS50097"/>
    </source>
</evidence>
<gene>
    <name evidence="3" type="ORF">V5O48_018606</name>
</gene>
<feature type="domain" description="BTB" evidence="2">
    <location>
        <begin position="17"/>
        <end position="84"/>
    </location>
</feature>
<organism evidence="3 4">
    <name type="scientific">Marasmius crinis-equi</name>
    <dbReference type="NCBI Taxonomy" id="585013"/>
    <lineage>
        <taxon>Eukaryota</taxon>
        <taxon>Fungi</taxon>
        <taxon>Dikarya</taxon>
        <taxon>Basidiomycota</taxon>
        <taxon>Agaricomycotina</taxon>
        <taxon>Agaricomycetes</taxon>
        <taxon>Agaricomycetidae</taxon>
        <taxon>Agaricales</taxon>
        <taxon>Marasmiineae</taxon>
        <taxon>Marasmiaceae</taxon>
        <taxon>Marasmius</taxon>
    </lineage>
</organism>